<evidence type="ECO:0000256" key="1">
    <source>
        <dbReference type="ARBA" id="ARBA00001946"/>
    </source>
</evidence>
<evidence type="ECO:0000256" key="4">
    <source>
        <dbReference type="ARBA" id="ARBA00022598"/>
    </source>
</evidence>
<dbReference type="GO" id="GO:0042402">
    <property type="term" value="P:biogenic amine catabolic process"/>
    <property type="evidence" value="ECO:0007669"/>
    <property type="project" value="UniProtKB-ARBA"/>
</dbReference>
<keyword evidence="4 12" id="KW-0436">Ligase</keyword>
<evidence type="ECO:0000313" key="13">
    <source>
        <dbReference type="Proteomes" id="UP000225972"/>
    </source>
</evidence>
<evidence type="ECO:0000256" key="2">
    <source>
        <dbReference type="ARBA" id="ARBA00003117"/>
    </source>
</evidence>
<dbReference type="SUPFAM" id="SSF55931">
    <property type="entry name" value="Glutamine synthetase/guanido kinase"/>
    <property type="match status" value="1"/>
</dbReference>
<comment type="cofactor">
    <cofactor evidence="1">
        <name>Mg(2+)</name>
        <dbReference type="ChEBI" id="CHEBI:18420"/>
    </cofactor>
</comment>
<evidence type="ECO:0000256" key="9">
    <source>
        <dbReference type="RuleBase" id="RU000384"/>
    </source>
</evidence>
<protein>
    <submittedName>
        <fullName evidence="12">Glutamine synthetase</fullName>
        <ecNumber evidence="12">6.3.1.2</ecNumber>
    </submittedName>
</protein>
<dbReference type="InterPro" id="IPR008146">
    <property type="entry name" value="Gln_synth_cat_dom"/>
</dbReference>
<feature type="domain" description="GS beta-grasp" evidence="10">
    <location>
        <begin position="17"/>
        <end position="112"/>
    </location>
</feature>
<dbReference type="GO" id="GO:0004356">
    <property type="term" value="F:glutamine synthetase activity"/>
    <property type="evidence" value="ECO:0007669"/>
    <property type="project" value="UniProtKB-EC"/>
</dbReference>
<dbReference type="InterPro" id="IPR008147">
    <property type="entry name" value="Gln_synt_N"/>
</dbReference>
<dbReference type="SUPFAM" id="SSF54368">
    <property type="entry name" value="Glutamine synthetase, N-terminal domain"/>
    <property type="match status" value="1"/>
</dbReference>
<dbReference type="AlphaFoldDB" id="A0A238JC05"/>
<reference evidence="13" key="1">
    <citation type="submission" date="2017-05" db="EMBL/GenBank/DDBJ databases">
        <authorList>
            <person name="Rodrigo-Torres L."/>
            <person name="Arahal R. D."/>
            <person name="Lucena T."/>
        </authorList>
    </citation>
    <scope>NUCLEOTIDE SEQUENCE [LARGE SCALE GENOMIC DNA]</scope>
    <source>
        <strain evidence="13">CECT 8649</strain>
    </source>
</reference>
<dbReference type="Gene3D" id="3.30.590.10">
    <property type="entry name" value="Glutamine synthetase/guanido kinase, catalytic domain"/>
    <property type="match status" value="1"/>
</dbReference>
<dbReference type="InterPro" id="IPR036651">
    <property type="entry name" value="Gln_synt_N_sf"/>
</dbReference>
<dbReference type="FunFam" id="3.30.590.10:FF:000005">
    <property type="entry name" value="Probable glutamine synthetase"/>
    <property type="match status" value="1"/>
</dbReference>
<accession>A0A238JC05</accession>
<dbReference type="RefSeq" id="WP_099243723.1">
    <property type="nucleotide sequence ID" value="NZ_FXXP01000001.1"/>
</dbReference>
<evidence type="ECO:0000313" key="12">
    <source>
        <dbReference type="EMBL" id="SMX27502.1"/>
    </source>
</evidence>
<evidence type="ECO:0000256" key="7">
    <source>
        <dbReference type="ARBA" id="ARBA00023231"/>
    </source>
</evidence>
<dbReference type="OrthoDB" id="9807095at2"/>
<evidence type="ECO:0000256" key="8">
    <source>
        <dbReference type="PROSITE-ProRule" id="PRU01330"/>
    </source>
</evidence>
<dbReference type="InterPro" id="IPR014746">
    <property type="entry name" value="Gln_synth/guanido_kin_cat_dom"/>
</dbReference>
<comment type="similarity">
    <text evidence="3 8 9">Belongs to the glutamine synthetase family.</text>
</comment>
<evidence type="ECO:0000256" key="6">
    <source>
        <dbReference type="ARBA" id="ARBA00022840"/>
    </source>
</evidence>
<dbReference type="Gene3D" id="3.10.20.70">
    <property type="entry name" value="Glutamine synthetase, N-terminal domain"/>
    <property type="match status" value="1"/>
</dbReference>
<dbReference type="PANTHER" id="PTHR43785">
    <property type="entry name" value="GAMMA-GLUTAMYLPUTRESCINE SYNTHETASE"/>
    <property type="match status" value="1"/>
</dbReference>
<comment type="function">
    <text evidence="2">Catalyzes the ATP-dependent biosynthesis of glutamine from glutamate and ammonia.</text>
</comment>
<dbReference type="EMBL" id="FXXP01000001">
    <property type="protein sequence ID" value="SMX27502.1"/>
    <property type="molecule type" value="Genomic_DNA"/>
</dbReference>
<feature type="domain" description="GS catalytic" evidence="11">
    <location>
        <begin position="120"/>
        <end position="453"/>
    </location>
</feature>
<dbReference type="GO" id="GO:0006576">
    <property type="term" value="P:biogenic amine metabolic process"/>
    <property type="evidence" value="ECO:0007669"/>
    <property type="project" value="UniProtKB-ARBA"/>
</dbReference>
<dbReference type="GO" id="GO:0005524">
    <property type="term" value="F:ATP binding"/>
    <property type="evidence" value="ECO:0007669"/>
    <property type="project" value="UniProtKB-KW"/>
</dbReference>
<evidence type="ECO:0000256" key="5">
    <source>
        <dbReference type="ARBA" id="ARBA00022741"/>
    </source>
</evidence>
<dbReference type="Proteomes" id="UP000225972">
    <property type="component" value="Unassembled WGS sequence"/>
</dbReference>
<evidence type="ECO:0000259" key="10">
    <source>
        <dbReference type="PROSITE" id="PS51986"/>
    </source>
</evidence>
<evidence type="ECO:0000259" key="11">
    <source>
        <dbReference type="PROSITE" id="PS51987"/>
    </source>
</evidence>
<dbReference type="PROSITE" id="PS51987">
    <property type="entry name" value="GS_CATALYTIC"/>
    <property type="match status" value="1"/>
</dbReference>
<keyword evidence="5" id="KW-0547">Nucleotide-binding</keyword>
<proteinExistence type="inferred from homology"/>
<evidence type="ECO:0000256" key="3">
    <source>
        <dbReference type="ARBA" id="ARBA00009897"/>
    </source>
</evidence>
<sequence length="453" mass="50533">MAQNLSFEALKQQVSDGAVDTVLVCLVDMQGRLMGKRFHAGHFVAGAYEETHCCNYLLATDLEMGTPDGYASTSWEGGYGDYVMKPDLATLRPVPWLEGTVMVLCDVLDHHTHAEVPHSPRAILKRQVERLEQKGLTPMMATELEFFLFEKSFDEIRKSGFRDLAPISGYNEDYHILQTTKEEHVMRPIRNHLWNAGVPVENSKGEAETGQEELNIKYAPAMDTAEYHSIAKHAVKEIAWQQGHAASFLPKWHHEKVGSSSHVHQSLWKDGQNAFYDANDALGMSALMKSYVAGMLKYASDYTYFLAPYINSYKRFMKGSFAPTRIIWSVDNRTAGFRLCGEGSKAVRMECRIGGSDINPYLAMAGMLAAGIAGIEEGLELEPPTVGDAYQGESGMIPVNLREAREALLASDMLKAAFGEDVVTHYARAAEVEIEEFDRVVTDWEIARGFERA</sequence>
<keyword evidence="13" id="KW-1185">Reference proteome</keyword>
<dbReference type="SMART" id="SM01230">
    <property type="entry name" value="Gln-synt_C"/>
    <property type="match status" value="1"/>
</dbReference>
<dbReference type="PANTHER" id="PTHR43785:SF12">
    <property type="entry name" value="TYPE-1 GLUTAMINE SYNTHETASE 2"/>
    <property type="match status" value="1"/>
</dbReference>
<gene>
    <name evidence="12" type="primary">glnA_1</name>
    <name evidence="12" type="ORF">TRP8649_01607</name>
</gene>
<dbReference type="PROSITE" id="PS51986">
    <property type="entry name" value="GS_BETA_GRASP"/>
    <property type="match status" value="1"/>
</dbReference>
<dbReference type="GO" id="GO:0006542">
    <property type="term" value="P:glutamine biosynthetic process"/>
    <property type="evidence" value="ECO:0007669"/>
    <property type="project" value="InterPro"/>
</dbReference>
<keyword evidence="6" id="KW-0067">ATP-binding</keyword>
<name>A0A238JC05_9RHOB</name>
<dbReference type="Pfam" id="PF00120">
    <property type="entry name" value="Gln-synt_C"/>
    <property type="match status" value="1"/>
</dbReference>
<organism evidence="12 13">
    <name type="scientific">Pelagimonas phthalicica</name>
    <dbReference type="NCBI Taxonomy" id="1037362"/>
    <lineage>
        <taxon>Bacteria</taxon>
        <taxon>Pseudomonadati</taxon>
        <taxon>Pseudomonadota</taxon>
        <taxon>Alphaproteobacteria</taxon>
        <taxon>Rhodobacterales</taxon>
        <taxon>Roseobacteraceae</taxon>
        <taxon>Pelagimonas</taxon>
    </lineage>
</organism>
<keyword evidence="7" id="KW-0535">Nitrogen fixation</keyword>
<dbReference type="EC" id="6.3.1.2" evidence="12"/>